<dbReference type="Proteomes" id="UP001159428">
    <property type="component" value="Unassembled WGS sequence"/>
</dbReference>
<dbReference type="EMBL" id="CALNXJ010000015">
    <property type="protein sequence ID" value="CAH3115909.1"/>
    <property type="molecule type" value="Genomic_DNA"/>
</dbReference>
<protein>
    <submittedName>
        <fullName evidence="8">Uncharacterized protein</fullName>
    </submittedName>
</protein>
<evidence type="ECO:0000256" key="4">
    <source>
        <dbReference type="ARBA" id="ARBA00022837"/>
    </source>
</evidence>
<dbReference type="PROSITE" id="PS50222">
    <property type="entry name" value="EF_HAND_2"/>
    <property type="match status" value="1"/>
</dbReference>
<dbReference type="InterPro" id="IPR002048">
    <property type="entry name" value="EF_hand_dom"/>
</dbReference>
<dbReference type="InterPro" id="IPR011011">
    <property type="entry name" value="Znf_FYVE_PHD"/>
</dbReference>
<dbReference type="Gene3D" id="1.10.238.10">
    <property type="entry name" value="EF-hand"/>
    <property type="match status" value="1"/>
</dbReference>
<keyword evidence="4" id="KW-0106">Calcium</keyword>
<dbReference type="PROSITE" id="PS50016">
    <property type="entry name" value="ZF_PHD_2"/>
    <property type="match status" value="1"/>
</dbReference>
<evidence type="ECO:0000256" key="5">
    <source>
        <dbReference type="PROSITE-ProRule" id="PRU00146"/>
    </source>
</evidence>
<accession>A0AAU9WHY4</accession>
<evidence type="ECO:0000313" key="8">
    <source>
        <dbReference type="EMBL" id="CAH3115909.1"/>
    </source>
</evidence>
<dbReference type="InterPro" id="IPR031946">
    <property type="entry name" value="KIAA1045_Zf_RING"/>
</dbReference>
<keyword evidence="3" id="KW-0862">Zinc</keyword>
<dbReference type="AlphaFoldDB" id="A0AAU9WHY4"/>
<organism evidence="8 9">
    <name type="scientific">Pocillopora meandrina</name>
    <dbReference type="NCBI Taxonomy" id="46732"/>
    <lineage>
        <taxon>Eukaryota</taxon>
        <taxon>Metazoa</taxon>
        <taxon>Cnidaria</taxon>
        <taxon>Anthozoa</taxon>
        <taxon>Hexacorallia</taxon>
        <taxon>Scleractinia</taxon>
        <taxon>Astrocoeniina</taxon>
        <taxon>Pocilloporidae</taxon>
        <taxon>Pocillopora</taxon>
    </lineage>
</organism>
<dbReference type="CDD" id="cd15489">
    <property type="entry name" value="PHD_SF"/>
    <property type="match status" value="1"/>
</dbReference>
<evidence type="ECO:0000313" key="9">
    <source>
        <dbReference type="Proteomes" id="UP001159428"/>
    </source>
</evidence>
<dbReference type="GO" id="GO:0008270">
    <property type="term" value="F:zinc ion binding"/>
    <property type="evidence" value="ECO:0007669"/>
    <property type="project" value="UniProtKB-KW"/>
</dbReference>
<reference evidence="8 9" key="1">
    <citation type="submission" date="2022-05" db="EMBL/GenBank/DDBJ databases">
        <authorList>
            <consortium name="Genoscope - CEA"/>
            <person name="William W."/>
        </authorList>
    </citation>
    <scope>NUCLEOTIDE SEQUENCE [LARGE SCALE GENOMIC DNA]</scope>
</reference>
<sequence length="452" mass="52747">MGNIVNTHRGQNIQAERAIATVKAASVFKAKMKETQAERTKASEEIEEVVKRKFRRKSTVFGCRPIGRLASSDESPPPNTASSQKDVLKFVRRVSVSDTLVVKDTSVAWNALRDLVSRERIPSTQDTGRGRLKSVTDAIRFTRRTSTSSKTTKVASGEFSYNDMLITEWETHCHFCHSSSIEESPLNRCRICPRVYHTDCLAKRGHLSGDGAAETLTLANSEIGWSCCNCENLFDLLSDNEKIDIMETFDLMDTNQDSFINKEEYLSYQKEIYRKLMDMEMPGYRVIIEERMFDDMDRNNNDLIDWWEFVIPMCVRKLSGRRKRTLPSLLTRQEIYKLKRFFKEYDMEGEGEIRKDLSREVFKNWYLSLIHRREEEVPIWDWLGTEYVKIDNEEEHSLCQRFATVKWKDFVLNHALYILAARPNTGSMRPYVPQFNSLNLEFDEDDEDIEYD</sequence>
<proteinExistence type="predicted"/>
<comment type="caution">
    <text evidence="8">The sequence shown here is derived from an EMBL/GenBank/DDBJ whole genome shotgun (WGS) entry which is preliminary data.</text>
</comment>
<dbReference type="InterPro" id="IPR013083">
    <property type="entry name" value="Znf_RING/FYVE/PHD"/>
</dbReference>
<gene>
    <name evidence="8" type="ORF">PMEA_00006844</name>
</gene>
<dbReference type="PROSITE" id="PS00018">
    <property type="entry name" value="EF_HAND_1"/>
    <property type="match status" value="1"/>
</dbReference>
<evidence type="ECO:0000259" key="6">
    <source>
        <dbReference type="PROSITE" id="PS50016"/>
    </source>
</evidence>
<keyword evidence="9" id="KW-1185">Reference proteome</keyword>
<evidence type="ECO:0000256" key="1">
    <source>
        <dbReference type="ARBA" id="ARBA00022723"/>
    </source>
</evidence>
<dbReference type="SUPFAM" id="SSF47473">
    <property type="entry name" value="EF-hand"/>
    <property type="match status" value="1"/>
</dbReference>
<evidence type="ECO:0000256" key="2">
    <source>
        <dbReference type="ARBA" id="ARBA00022771"/>
    </source>
</evidence>
<feature type="domain" description="PHD-type" evidence="6">
    <location>
        <begin position="170"/>
        <end position="233"/>
    </location>
</feature>
<dbReference type="GO" id="GO:0005509">
    <property type="term" value="F:calcium ion binding"/>
    <property type="evidence" value="ECO:0007669"/>
    <property type="project" value="InterPro"/>
</dbReference>
<keyword evidence="2 5" id="KW-0863">Zinc-finger</keyword>
<dbReference type="CDD" id="cd00051">
    <property type="entry name" value="EFh"/>
    <property type="match status" value="1"/>
</dbReference>
<dbReference type="InterPro" id="IPR019787">
    <property type="entry name" value="Znf_PHD-finger"/>
</dbReference>
<dbReference type="Pfam" id="PF16744">
    <property type="entry name" value="zf-RING_15"/>
    <property type="match status" value="1"/>
</dbReference>
<evidence type="ECO:0000256" key="3">
    <source>
        <dbReference type="ARBA" id="ARBA00022833"/>
    </source>
</evidence>
<dbReference type="InterPro" id="IPR011992">
    <property type="entry name" value="EF-hand-dom_pair"/>
</dbReference>
<evidence type="ECO:0000259" key="7">
    <source>
        <dbReference type="PROSITE" id="PS50222"/>
    </source>
</evidence>
<dbReference type="InterPro" id="IPR018247">
    <property type="entry name" value="EF_Hand_1_Ca_BS"/>
</dbReference>
<keyword evidence="1" id="KW-0479">Metal-binding</keyword>
<dbReference type="Gene3D" id="3.30.40.10">
    <property type="entry name" value="Zinc/RING finger domain, C3HC4 (zinc finger)"/>
    <property type="match status" value="1"/>
</dbReference>
<feature type="domain" description="EF-hand" evidence="7">
    <location>
        <begin position="240"/>
        <end position="275"/>
    </location>
</feature>
<dbReference type="SUPFAM" id="SSF57903">
    <property type="entry name" value="FYVE/PHD zinc finger"/>
    <property type="match status" value="1"/>
</dbReference>
<name>A0AAU9WHY4_9CNID</name>